<sequence length="223" mass="23868">MSHIAANLIQIRDRIAEACHQAGRDPAAVQLVAVSKFHPAESVAQALAAGQLVFGENRVQEAAQKFPALREATPALRLHVIGALQTNKARDAVRIADVIESLDRPKLAASLAEAMAREGRRPGLLVQVNIGREPQKAGIDPEALDDFIAECRETHGLPVEGLMCIPPAEEDPSPHFVAMQEAAARLKLGVLSMGMSGDFEQAIRHGATHVRIGTAIFGHRATP</sequence>
<dbReference type="PIRSF" id="PIRSF004848">
    <property type="entry name" value="YBL036c_PLPDEIII"/>
    <property type="match status" value="1"/>
</dbReference>
<keyword evidence="7" id="KW-1185">Reference proteome</keyword>
<comment type="function">
    <text evidence="2">Pyridoxal 5'-phosphate (PLP)-binding protein, which is involved in PLP homeostasis.</text>
</comment>
<evidence type="ECO:0000256" key="1">
    <source>
        <dbReference type="ARBA" id="ARBA00022898"/>
    </source>
</evidence>
<comment type="similarity">
    <text evidence="2 4">Belongs to the pyridoxal phosphate-binding protein YggS/PROSC family.</text>
</comment>
<dbReference type="PANTHER" id="PTHR10146:SF14">
    <property type="entry name" value="PYRIDOXAL PHOSPHATE HOMEOSTASIS PROTEIN"/>
    <property type="match status" value="1"/>
</dbReference>
<dbReference type="OrthoDB" id="9804072at2"/>
<dbReference type="NCBIfam" id="TIGR00044">
    <property type="entry name" value="YggS family pyridoxal phosphate-dependent enzyme"/>
    <property type="match status" value="1"/>
</dbReference>
<dbReference type="Gene3D" id="3.20.20.10">
    <property type="entry name" value="Alanine racemase"/>
    <property type="match status" value="1"/>
</dbReference>
<evidence type="ECO:0000256" key="2">
    <source>
        <dbReference type="HAMAP-Rule" id="MF_02087"/>
    </source>
</evidence>
<dbReference type="GO" id="GO:0030170">
    <property type="term" value="F:pyridoxal phosphate binding"/>
    <property type="evidence" value="ECO:0007669"/>
    <property type="project" value="UniProtKB-UniRule"/>
</dbReference>
<name>A0A1V2H2W3_9PROT</name>
<dbReference type="InterPro" id="IPR029066">
    <property type="entry name" value="PLP-binding_barrel"/>
</dbReference>
<comment type="caution">
    <text evidence="6">The sequence shown here is derived from an EMBL/GenBank/DDBJ whole genome shotgun (WGS) entry which is preliminary data.</text>
</comment>
<reference evidence="6 7" key="1">
    <citation type="submission" date="2016-10" db="EMBL/GenBank/DDBJ databases">
        <title>Draft Genome sequence of Roseomonas sp. strain M3.</title>
        <authorList>
            <person name="Subhash Y."/>
            <person name="Lee S."/>
        </authorList>
    </citation>
    <scope>NUCLEOTIDE SEQUENCE [LARGE SCALE GENOMIC DNA]</scope>
    <source>
        <strain evidence="6 7">M3</strain>
    </source>
</reference>
<evidence type="ECO:0000259" key="5">
    <source>
        <dbReference type="Pfam" id="PF01168"/>
    </source>
</evidence>
<dbReference type="EMBL" id="MLCO01000102">
    <property type="protein sequence ID" value="ONG53362.1"/>
    <property type="molecule type" value="Genomic_DNA"/>
</dbReference>
<protein>
    <recommendedName>
        <fullName evidence="2">Pyridoxal phosphate homeostasis protein</fullName>
        <shortName evidence="2">PLP homeostasis protein</shortName>
    </recommendedName>
</protein>
<dbReference type="RefSeq" id="WP_076957625.1">
    <property type="nucleotide sequence ID" value="NZ_MLCO01000102.1"/>
</dbReference>
<dbReference type="CDD" id="cd00635">
    <property type="entry name" value="PLPDE_III_YBL036c_like"/>
    <property type="match status" value="1"/>
</dbReference>
<evidence type="ECO:0000256" key="3">
    <source>
        <dbReference type="PIRSR" id="PIRSR004848-1"/>
    </source>
</evidence>
<dbReference type="PANTHER" id="PTHR10146">
    <property type="entry name" value="PROLINE SYNTHETASE CO-TRANSCRIBED BACTERIAL HOMOLOG PROTEIN"/>
    <property type="match status" value="1"/>
</dbReference>
<evidence type="ECO:0000313" key="6">
    <source>
        <dbReference type="EMBL" id="ONG53362.1"/>
    </source>
</evidence>
<dbReference type="Pfam" id="PF01168">
    <property type="entry name" value="Ala_racemase_N"/>
    <property type="match status" value="1"/>
</dbReference>
<dbReference type="Proteomes" id="UP000188879">
    <property type="component" value="Unassembled WGS sequence"/>
</dbReference>
<accession>A0A1V2H2W3</accession>
<gene>
    <name evidence="6" type="ORF">BKE38_12160</name>
</gene>
<dbReference type="FunFam" id="3.20.20.10:FF:000018">
    <property type="entry name" value="Pyridoxal phosphate homeostasis protein"/>
    <property type="match status" value="1"/>
</dbReference>
<dbReference type="SUPFAM" id="SSF51419">
    <property type="entry name" value="PLP-binding barrel"/>
    <property type="match status" value="1"/>
</dbReference>
<proteinExistence type="inferred from homology"/>
<comment type="cofactor">
    <cofactor evidence="3">
        <name>pyridoxal 5'-phosphate</name>
        <dbReference type="ChEBI" id="CHEBI:597326"/>
    </cofactor>
</comment>
<dbReference type="AlphaFoldDB" id="A0A1V2H2W3"/>
<dbReference type="InterPro" id="IPR001608">
    <property type="entry name" value="Ala_racemase_N"/>
</dbReference>
<dbReference type="HAMAP" id="MF_02087">
    <property type="entry name" value="PLP_homeostasis"/>
    <property type="match status" value="1"/>
</dbReference>
<feature type="domain" description="Alanine racemase N-terminal" evidence="5">
    <location>
        <begin position="8"/>
        <end position="220"/>
    </location>
</feature>
<feature type="modified residue" description="N6-(pyridoxal phosphate)lysine" evidence="2 3">
    <location>
        <position position="36"/>
    </location>
</feature>
<organism evidence="6 7">
    <name type="scientific">Teichococcus deserti</name>
    <dbReference type="NCBI Taxonomy" id="1817963"/>
    <lineage>
        <taxon>Bacteria</taxon>
        <taxon>Pseudomonadati</taxon>
        <taxon>Pseudomonadota</taxon>
        <taxon>Alphaproteobacteria</taxon>
        <taxon>Acetobacterales</taxon>
        <taxon>Roseomonadaceae</taxon>
        <taxon>Roseomonas</taxon>
    </lineage>
</organism>
<evidence type="ECO:0000256" key="4">
    <source>
        <dbReference type="RuleBase" id="RU004514"/>
    </source>
</evidence>
<keyword evidence="1 2" id="KW-0663">Pyridoxal phosphate</keyword>
<dbReference type="InterPro" id="IPR011078">
    <property type="entry name" value="PyrdxlP_homeostasis"/>
</dbReference>
<evidence type="ECO:0000313" key="7">
    <source>
        <dbReference type="Proteomes" id="UP000188879"/>
    </source>
</evidence>